<dbReference type="AlphaFoldDB" id="A0A210QEQ9"/>
<evidence type="ECO:0000313" key="4">
    <source>
        <dbReference type="Proteomes" id="UP000242188"/>
    </source>
</evidence>
<comment type="caution">
    <text evidence="3">The sequence shown here is derived from an EMBL/GenBank/DDBJ whole genome shotgun (WGS) entry which is preliminary data.</text>
</comment>
<gene>
    <name evidence="3" type="ORF">KP79_PYT20385</name>
</gene>
<dbReference type="EMBL" id="NEDP02004019">
    <property type="protein sequence ID" value="OWF47188.1"/>
    <property type="molecule type" value="Genomic_DNA"/>
</dbReference>
<evidence type="ECO:0000313" key="3">
    <source>
        <dbReference type="EMBL" id="OWF47188.1"/>
    </source>
</evidence>
<keyword evidence="2" id="KW-0812">Transmembrane</keyword>
<feature type="transmembrane region" description="Helical" evidence="2">
    <location>
        <begin position="210"/>
        <end position="232"/>
    </location>
</feature>
<organism evidence="3 4">
    <name type="scientific">Mizuhopecten yessoensis</name>
    <name type="common">Japanese scallop</name>
    <name type="synonym">Patinopecten yessoensis</name>
    <dbReference type="NCBI Taxonomy" id="6573"/>
    <lineage>
        <taxon>Eukaryota</taxon>
        <taxon>Metazoa</taxon>
        <taxon>Spiralia</taxon>
        <taxon>Lophotrochozoa</taxon>
        <taxon>Mollusca</taxon>
        <taxon>Bivalvia</taxon>
        <taxon>Autobranchia</taxon>
        <taxon>Pteriomorphia</taxon>
        <taxon>Pectinida</taxon>
        <taxon>Pectinoidea</taxon>
        <taxon>Pectinidae</taxon>
        <taxon>Mizuhopecten</taxon>
    </lineage>
</organism>
<evidence type="ECO:0000256" key="2">
    <source>
        <dbReference type="SAM" id="Phobius"/>
    </source>
</evidence>
<feature type="compositionally biased region" description="Polar residues" evidence="1">
    <location>
        <begin position="97"/>
        <end position="107"/>
    </location>
</feature>
<reference evidence="3 4" key="1">
    <citation type="journal article" date="2017" name="Nat. Ecol. Evol.">
        <title>Scallop genome provides insights into evolution of bilaterian karyotype and development.</title>
        <authorList>
            <person name="Wang S."/>
            <person name="Zhang J."/>
            <person name="Jiao W."/>
            <person name="Li J."/>
            <person name="Xun X."/>
            <person name="Sun Y."/>
            <person name="Guo X."/>
            <person name="Huan P."/>
            <person name="Dong B."/>
            <person name="Zhang L."/>
            <person name="Hu X."/>
            <person name="Sun X."/>
            <person name="Wang J."/>
            <person name="Zhao C."/>
            <person name="Wang Y."/>
            <person name="Wang D."/>
            <person name="Huang X."/>
            <person name="Wang R."/>
            <person name="Lv J."/>
            <person name="Li Y."/>
            <person name="Zhang Z."/>
            <person name="Liu B."/>
            <person name="Lu W."/>
            <person name="Hui Y."/>
            <person name="Liang J."/>
            <person name="Zhou Z."/>
            <person name="Hou R."/>
            <person name="Li X."/>
            <person name="Liu Y."/>
            <person name="Li H."/>
            <person name="Ning X."/>
            <person name="Lin Y."/>
            <person name="Zhao L."/>
            <person name="Xing Q."/>
            <person name="Dou J."/>
            <person name="Li Y."/>
            <person name="Mao J."/>
            <person name="Guo H."/>
            <person name="Dou H."/>
            <person name="Li T."/>
            <person name="Mu C."/>
            <person name="Jiang W."/>
            <person name="Fu Q."/>
            <person name="Fu X."/>
            <person name="Miao Y."/>
            <person name="Liu J."/>
            <person name="Yu Q."/>
            <person name="Li R."/>
            <person name="Liao H."/>
            <person name="Li X."/>
            <person name="Kong Y."/>
            <person name="Jiang Z."/>
            <person name="Chourrout D."/>
            <person name="Li R."/>
            <person name="Bao Z."/>
        </authorList>
    </citation>
    <scope>NUCLEOTIDE SEQUENCE [LARGE SCALE GENOMIC DNA]</scope>
    <source>
        <strain evidence="3 4">PY_sf001</strain>
    </source>
</reference>
<name>A0A210QEQ9_MIZYE</name>
<feature type="compositionally biased region" description="Polar residues" evidence="1">
    <location>
        <begin position="75"/>
        <end position="90"/>
    </location>
</feature>
<keyword evidence="4" id="KW-1185">Reference proteome</keyword>
<dbReference type="Proteomes" id="UP000242188">
    <property type="component" value="Unassembled WGS sequence"/>
</dbReference>
<evidence type="ECO:0000256" key="1">
    <source>
        <dbReference type="SAM" id="MobiDB-lite"/>
    </source>
</evidence>
<sequence>MLHVPQQLGVYNSEKEDSIPRWSPAEVYEQDVQLEINAINEHQQNNGDGNTSISSDEGIHSLKSNNSETDPKIIQTKSPAGSSDPPNVSNHEIEHALSSSLTNSNPTVYHRENQLDSSDSPSVEEDDQETIVKPTLTIRKGAYPMFAYRNPVFQLEENQPENSQSDSPDSSSLYITGGEAIPPKNMQPTDTKETTLRGKKNLSRRSKKPLFCLMVVAGFLVAIVISVTVSIATSGAAEQPRDCTVTPEGETRCPISGKHVEAVLLNASKYVSEGDGEIVIPLNETTDTTVNDIHFYVKDGDLYYSNPNTSVCYKVGIFPVVLRNASEKILQRLPPINIEKQGLDDPVNIEPVVYRNLTDGRDYVLLICAVAHCDAVVTTAKLMVPGYSNIQKPMSCTHEGTTDGLNTCTITMTQDSFENAQYIQCASMSSTTESSVTINSADAKYKEPVSPDAVISHGQNATIVRHVTIDEHDVLVLEKEHSKLEFPTSDSTDSRITFSVSKTGSGKIVEVEIRLSPGTCFDGGKFVIRTEQGAFEIKTQVNDGPNLILLPTTSVSSVGARLVLKGIYCIADGAQTVTVIMSGKSENERLQTGSRVEIGNSSEYFIFDLKLNVLELVYVKKGTVCPDHNKTLAITVQNDNGVDLLDISTRMRVKANQYRISTTGGSFQENAEDKVIIFAASLGCRPTIQNVKLTINGKHDLSQADDIFGGYQVSNETGEMSIVKEYHLDVVTLRDNGTGLKLTISFTDDDGGLRFLTETVTVLVIPGEFCEGKTHGCNFKHPYRYDQYVACGDDVIAAIDSCPEHGQIFKASNCTGFCE</sequence>
<keyword evidence="2" id="KW-0472">Membrane</keyword>
<keyword evidence="2" id="KW-1133">Transmembrane helix</keyword>
<feature type="region of interest" description="Disordered" evidence="1">
    <location>
        <begin position="38"/>
        <end position="132"/>
    </location>
</feature>
<accession>A0A210QEQ9</accession>
<feature type="compositionally biased region" description="Polar residues" evidence="1">
    <location>
        <begin position="40"/>
        <end position="55"/>
    </location>
</feature>
<feature type="compositionally biased region" description="Low complexity" evidence="1">
    <location>
        <begin position="163"/>
        <end position="172"/>
    </location>
</feature>
<feature type="region of interest" description="Disordered" evidence="1">
    <location>
        <begin position="157"/>
        <end position="201"/>
    </location>
</feature>
<protein>
    <submittedName>
        <fullName evidence="3">Uncharacterized protein</fullName>
    </submittedName>
</protein>
<proteinExistence type="predicted"/>
<feature type="region of interest" description="Disordered" evidence="1">
    <location>
        <begin position="1"/>
        <end position="25"/>
    </location>
</feature>